<reference evidence="1" key="1">
    <citation type="submission" date="2021-02" db="EMBL/GenBank/DDBJ databases">
        <authorList>
            <person name="Nowell W R."/>
        </authorList>
    </citation>
    <scope>NUCLEOTIDE SEQUENCE</scope>
</reference>
<dbReference type="SUPFAM" id="SSF51735">
    <property type="entry name" value="NAD(P)-binding Rossmann-fold domains"/>
    <property type="match status" value="1"/>
</dbReference>
<protein>
    <submittedName>
        <fullName evidence="1">Uncharacterized protein</fullName>
    </submittedName>
</protein>
<dbReference type="Proteomes" id="UP000663845">
    <property type="component" value="Unassembled WGS sequence"/>
</dbReference>
<dbReference type="AlphaFoldDB" id="A0A815XZJ6"/>
<proteinExistence type="predicted"/>
<dbReference type="EMBL" id="CAJNOG010007091">
    <property type="protein sequence ID" value="CAF1563728.1"/>
    <property type="molecule type" value="Genomic_DNA"/>
</dbReference>
<dbReference type="InterPro" id="IPR036291">
    <property type="entry name" value="NAD(P)-bd_dom_sf"/>
</dbReference>
<dbReference type="Gene3D" id="3.40.50.720">
    <property type="entry name" value="NAD(P)-binding Rossmann-like Domain"/>
    <property type="match status" value="1"/>
</dbReference>
<evidence type="ECO:0000313" key="2">
    <source>
        <dbReference type="Proteomes" id="UP000663845"/>
    </source>
</evidence>
<feature type="non-terminal residue" evidence="1">
    <location>
        <position position="1"/>
    </location>
</feature>
<sequence length="50" mass="5469">TAQQSVDEGAYVFITGRRQEALDSTVKRIGRSISAVQSDSSKLNDLDKVK</sequence>
<accession>A0A815XZJ6</accession>
<organism evidence="1 2">
    <name type="scientific">Adineta steineri</name>
    <dbReference type="NCBI Taxonomy" id="433720"/>
    <lineage>
        <taxon>Eukaryota</taxon>
        <taxon>Metazoa</taxon>
        <taxon>Spiralia</taxon>
        <taxon>Gnathifera</taxon>
        <taxon>Rotifera</taxon>
        <taxon>Eurotatoria</taxon>
        <taxon>Bdelloidea</taxon>
        <taxon>Adinetida</taxon>
        <taxon>Adinetidae</taxon>
        <taxon>Adineta</taxon>
    </lineage>
</organism>
<comment type="caution">
    <text evidence="1">The sequence shown here is derived from an EMBL/GenBank/DDBJ whole genome shotgun (WGS) entry which is preliminary data.</text>
</comment>
<name>A0A815XZJ6_9BILA</name>
<evidence type="ECO:0000313" key="1">
    <source>
        <dbReference type="EMBL" id="CAF1563728.1"/>
    </source>
</evidence>
<gene>
    <name evidence="1" type="ORF">JYZ213_LOCUS47028</name>
</gene>